<sequence>MVIVGGVAFGLVAGWWLLAAGRPSAVVVAMVALLITAVPAYVAGVAVAPRVAAGLVAGMAAHAVFRWAVRRSVERETPG</sequence>
<dbReference type="Proteomes" id="UP000294901">
    <property type="component" value="Unassembled WGS sequence"/>
</dbReference>
<proteinExistence type="predicted"/>
<organism evidence="2 3">
    <name type="scientific">Paractinoplanes brasiliensis</name>
    <dbReference type="NCBI Taxonomy" id="52695"/>
    <lineage>
        <taxon>Bacteria</taxon>
        <taxon>Bacillati</taxon>
        <taxon>Actinomycetota</taxon>
        <taxon>Actinomycetes</taxon>
        <taxon>Micromonosporales</taxon>
        <taxon>Micromonosporaceae</taxon>
        <taxon>Paractinoplanes</taxon>
    </lineage>
</organism>
<dbReference type="AlphaFoldDB" id="A0A4R6JZF4"/>
<evidence type="ECO:0000313" key="2">
    <source>
        <dbReference type="EMBL" id="TDO41292.1"/>
    </source>
</evidence>
<comment type="caution">
    <text evidence="2">The sequence shown here is derived from an EMBL/GenBank/DDBJ whole genome shotgun (WGS) entry which is preliminary data.</text>
</comment>
<accession>A0A4R6JZF4</accession>
<feature type="transmembrane region" description="Helical" evidence="1">
    <location>
        <begin position="7"/>
        <end position="35"/>
    </location>
</feature>
<gene>
    <name evidence="2" type="ORF">C8E87_5022</name>
</gene>
<dbReference type="EMBL" id="SNWR01000001">
    <property type="protein sequence ID" value="TDO41292.1"/>
    <property type="molecule type" value="Genomic_DNA"/>
</dbReference>
<name>A0A4R6JZF4_9ACTN</name>
<keyword evidence="1" id="KW-0472">Membrane</keyword>
<reference evidence="2 3" key="1">
    <citation type="submission" date="2019-03" db="EMBL/GenBank/DDBJ databases">
        <title>Sequencing the genomes of 1000 actinobacteria strains.</title>
        <authorList>
            <person name="Klenk H.-P."/>
        </authorList>
    </citation>
    <scope>NUCLEOTIDE SEQUENCE [LARGE SCALE GENOMIC DNA]</scope>
    <source>
        <strain evidence="2 3">DSM 43805</strain>
    </source>
</reference>
<evidence type="ECO:0000256" key="1">
    <source>
        <dbReference type="SAM" id="Phobius"/>
    </source>
</evidence>
<keyword evidence="3" id="KW-1185">Reference proteome</keyword>
<keyword evidence="1" id="KW-0812">Transmembrane</keyword>
<keyword evidence="1" id="KW-1133">Transmembrane helix</keyword>
<dbReference type="RefSeq" id="WP_133875335.1">
    <property type="nucleotide sequence ID" value="NZ_BOMD01000030.1"/>
</dbReference>
<protein>
    <submittedName>
        <fullName evidence="2">Uncharacterized protein</fullName>
    </submittedName>
</protein>
<evidence type="ECO:0000313" key="3">
    <source>
        <dbReference type="Proteomes" id="UP000294901"/>
    </source>
</evidence>